<evidence type="ECO:0000256" key="1">
    <source>
        <dbReference type="SAM" id="MobiDB-lite"/>
    </source>
</evidence>
<sequence length="153" mass="16891">MSIERKEGKEITFTSRGNVRSALSHNTIKQTGLGRGSAGRSEPALTKQGSCLTNRRCECCAFVWADPPKLPAPQPPAEQPESMIPVVLCKSGTRSRGPANASRITCSSLNRSKMCVIEDCEGIVLARRQRPHYRRPNAALSPLKEQRRMGRLF</sequence>
<feature type="region of interest" description="Disordered" evidence="1">
    <location>
        <begin position="1"/>
        <end position="45"/>
    </location>
</feature>
<feature type="compositionally biased region" description="Polar residues" evidence="1">
    <location>
        <begin position="12"/>
        <end position="30"/>
    </location>
</feature>
<feature type="compositionally biased region" description="Basic and acidic residues" evidence="1">
    <location>
        <begin position="1"/>
        <end position="10"/>
    </location>
</feature>
<accession>A0A4C1VE72</accession>
<keyword evidence="3" id="KW-1185">Reference proteome</keyword>
<dbReference type="AlphaFoldDB" id="A0A4C1VE72"/>
<reference evidence="2 3" key="1">
    <citation type="journal article" date="2019" name="Commun. Biol.">
        <title>The bagworm genome reveals a unique fibroin gene that provides high tensile strength.</title>
        <authorList>
            <person name="Kono N."/>
            <person name="Nakamura H."/>
            <person name="Ohtoshi R."/>
            <person name="Tomita M."/>
            <person name="Numata K."/>
            <person name="Arakawa K."/>
        </authorList>
    </citation>
    <scope>NUCLEOTIDE SEQUENCE [LARGE SCALE GENOMIC DNA]</scope>
</reference>
<protein>
    <submittedName>
        <fullName evidence="2">Uncharacterized protein</fullName>
    </submittedName>
</protein>
<evidence type="ECO:0000313" key="2">
    <source>
        <dbReference type="EMBL" id="GBP37428.1"/>
    </source>
</evidence>
<organism evidence="2 3">
    <name type="scientific">Eumeta variegata</name>
    <name type="common">Bagworm moth</name>
    <name type="synonym">Eumeta japonica</name>
    <dbReference type="NCBI Taxonomy" id="151549"/>
    <lineage>
        <taxon>Eukaryota</taxon>
        <taxon>Metazoa</taxon>
        <taxon>Ecdysozoa</taxon>
        <taxon>Arthropoda</taxon>
        <taxon>Hexapoda</taxon>
        <taxon>Insecta</taxon>
        <taxon>Pterygota</taxon>
        <taxon>Neoptera</taxon>
        <taxon>Endopterygota</taxon>
        <taxon>Lepidoptera</taxon>
        <taxon>Glossata</taxon>
        <taxon>Ditrysia</taxon>
        <taxon>Tineoidea</taxon>
        <taxon>Psychidae</taxon>
        <taxon>Oiketicinae</taxon>
        <taxon>Eumeta</taxon>
    </lineage>
</organism>
<proteinExistence type="predicted"/>
<dbReference type="EMBL" id="BGZK01000333">
    <property type="protein sequence ID" value="GBP37428.1"/>
    <property type="molecule type" value="Genomic_DNA"/>
</dbReference>
<gene>
    <name evidence="2" type="ORF">EVAR_16333_1</name>
</gene>
<name>A0A4C1VE72_EUMVA</name>
<comment type="caution">
    <text evidence="2">The sequence shown here is derived from an EMBL/GenBank/DDBJ whole genome shotgun (WGS) entry which is preliminary data.</text>
</comment>
<dbReference type="Proteomes" id="UP000299102">
    <property type="component" value="Unassembled WGS sequence"/>
</dbReference>
<evidence type="ECO:0000313" key="3">
    <source>
        <dbReference type="Proteomes" id="UP000299102"/>
    </source>
</evidence>